<proteinExistence type="inferred from homology"/>
<dbReference type="NCBIfam" id="TIGR00706">
    <property type="entry name" value="SppA_dom"/>
    <property type="match status" value="1"/>
</dbReference>
<reference evidence="6 7" key="1">
    <citation type="submission" date="2019-11" db="EMBL/GenBank/DDBJ databases">
        <title>Comparative genomics of hydrocarbon-degrading Desulfosarcina strains.</title>
        <authorList>
            <person name="Watanabe M."/>
            <person name="Kojima H."/>
            <person name="Fukui M."/>
        </authorList>
    </citation>
    <scope>NUCLEOTIDE SEQUENCE [LARGE SCALE GENOMIC DNA]</scope>
    <source>
        <strain evidence="6 7">PL12</strain>
    </source>
</reference>
<keyword evidence="3" id="KW-0378">Hydrolase</keyword>
<evidence type="ECO:0000256" key="2">
    <source>
        <dbReference type="ARBA" id="ARBA00022670"/>
    </source>
</evidence>
<dbReference type="SUPFAM" id="SSF52096">
    <property type="entry name" value="ClpP/crotonase"/>
    <property type="match status" value="1"/>
</dbReference>
<dbReference type="PANTHER" id="PTHR42987:SF7">
    <property type="entry name" value="SIGNAL PEPTIDE PEPTIDASE SPPA-RELATED"/>
    <property type="match status" value="1"/>
</dbReference>
<evidence type="ECO:0000313" key="7">
    <source>
        <dbReference type="Proteomes" id="UP000427906"/>
    </source>
</evidence>
<comment type="similarity">
    <text evidence="1">Belongs to the peptidase S49 family.</text>
</comment>
<keyword evidence="4" id="KW-0720">Serine protease</keyword>
<accession>A0A5K7YAY9</accession>
<organism evidence="6 7">
    <name type="scientific">Desulfosarcina alkanivorans</name>
    <dbReference type="NCBI Taxonomy" id="571177"/>
    <lineage>
        <taxon>Bacteria</taxon>
        <taxon>Pseudomonadati</taxon>
        <taxon>Thermodesulfobacteriota</taxon>
        <taxon>Desulfobacteria</taxon>
        <taxon>Desulfobacterales</taxon>
        <taxon>Desulfosarcinaceae</taxon>
        <taxon>Desulfosarcina</taxon>
    </lineage>
</organism>
<dbReference type="AlphaFoldDB" id="A0A5K7YAY9"/>
<dbReference type="GO" id="GO:0006508">
    <property type="term" value="P:proteolysis"/>
    <property type="evidence" value="ECO:0007669"/>
    <property type="project" value="UniProtKB-KW"/>
</dbReference>
<dbReference type="GO" id="GO:0008236">
    <property type="term" value="F:serine-type peptidase activity"/>
    <property type="evidence" value="ECO:0007669"/>
    <property type="project" value="UniProtKB-KW"/>
</dbReference>
<protein>
    <submittedName>
        <fullName evidence="6">Multidrug transporter</fullName>
    </submittedName>
</protein>
<feature type="domain" description="Peptidase S49" evidence="5">
    <location>
        <begin position="102"/>
        <end position="248"/>
    </location>
</feature>
<dbReference type="RefSeq" id="WP_155314914.1">
    <property type="nucleotide sequence ID" value="NZ_AP021874.1"/>
</dbReference>
<evidence type="ECO:0000313" key="6">
    <source>
        <dbReference type="EMBL" id="BBO66562.1"/>
    </source>
</evidence>
<dbReference type="EMBL" id="AP021874">
    <property type="protein sequence ID" value="BBO66562.1"/>
    <property type="molecule type" value="Genomic_DNA"/>
</dbReference>
<dbReference type="Pfam" id="PF01343">
    <property type="entry name" value="Peptidase_S49"/>
    <property type="match status" value="1"/>
</dbReference>
<dbReference type="Proteomes" id="UP000427906">
    <property type="component" value="Chromosome"/>
</dbReference>
<dbReference type="OrthoDB" id="9764363at2"/>
<gene>
    <name evidence="6" type="primary">sppA_1</name>
    <name evidence="6" type="ORF">DSCA_04920</name>
</gene>
<evidence type="ECO:0000259" key="5">
    <source>
        <dbReference type="Pfam" id="PF01343"/>
    </source>
</evidence>
<evidence type="ECO:0000256" key="4">
    <source>
        <dbReference type="ARBA" id="ARBA00022825"/>
    </source>
</evidence>
<dbReference type="KEGG" id="dalk:DSCA_04920"/>
<dbReference type="Gene3D" id="3.90.226.10">
    <property type="entry name" value="2-enoyl-CoA Hydratase, Chain A, domain 1"/>
    <property type="match status" value="1"/>
</dbReference>
<dbReference type="InterPro" id="IPR047272">
    <property type="entry name" value="S49_SppA_C"/>
</dbReference>
<sequence length="298" mass="32328">MFSRRHPYLFFFLISLALFTGLVLGAMALAGWMGSRSGDFSGEAVGVVEIEGAIADSRDILEHIRQFREDEDIKAIVVRIDSPGGAVGPSQEIYREIRKTVDTKKVVASMGAVAASGGYYIACAADGIVANPGTITGSIGVIMGYTNFRQLLDKIGMVPVVIKSGPYKDTGSPTREMREDERELLQSITSGIHEQFVTAIAEGRRMDRAQVAQVADGRIFTGEDAKARGLVDRLGNFEDALAWAGQLGGIDGSVVPVYAREEKLSLLRYLMSSSLSDLISKVVHPGIYAEYRYLPQGR</sequence>
<dbReference type="InterPro" id="IPR004635">
    <property type="entry name" value="Pept_S49_SppA"/>
</dbReference>
<dbReference type="Gene3D" id="6.20.330.10">
    <property type="match status" value="1"/>
</dbReference>
<keyword evidence="2" id="KW-0645">Protease</keyword>
<keyword evidence="7" id="KW-1185">Reference proteome</keyword>
<evidence type="ECO:0000256" key="1">
    <source>
        <dbReference type="ARBA" id="ARBA00008683"/>
    </source>
</evidence>
<dbReference type="CDD" id="cd07023">
    <property type="entry name" value="S49_Sppa_N_C"/>
    <property type="match status" value="1"/>
</dbReference>
<dbReference type="InterPro" id="IPR002142">
    <property type="entry name" value="Peptidase_S49"/>
</dbReference>
<evidence type="ECO:0000256" key="3">
    <source>
        <dbReference type="ARBA" id="ARBA00022801"/>
    </source>
</evidence>
<name>A0A5K7YAY9_9BACT</name>
<dbReference type="PANTHER" id="PTHR42987">
    <property type="entry name" value="PEPTIDASE S49"/>
    <property type="match status" value="1"/>
</dbReference>
<dbReference type="InterPro" id="IPR029045">
    <property type="entry name" value="ClpP/crotonase-like_dom_sf"/>
</dbReference>